<protein>
    <submittedName>
        <fullName evidence="3">DUF1707 domain-containing protein</fullName>
    </submittedName>
</protein>
<dbReference type="EMBL" id="JAGEOJ010000006">
    <property type="protein sequence ID" value="MBO2448795.1"/>
    <property type="molecule type" value="Genomic_DNA"/>
</dbReference>
<dbReference type="Proteomes" id="UP000669179">
    <property type="component" value="Unassembled WGS sequence"/>
</dbReference>
<dbReference type="AlphaFoldDB" id="A0A939TA85"/>
<reference evidence="3" key="1">
    <citation type="submission" date="2021-03" db="EMBL/GenBank/DDBJ databases">
        <authorList>
            <person name="Kanchanasin P."/>
            <person name="Saeng-In P."/>
            <person name="Phongsopitanun W."/>
            <person name="Yuki M."/>
            <person name="Kudo T."/>
            <person name="Ohkuma M."/>
            <person name="Tanasupawat S."/>
        </authorList>
    </citation>
    <scope>NUCLEOTIDE SEQUENCE</scope>
    <source>
        <strain evidence="3">GKU 128</strain>
    </source>
</reference>
<comment type="caution">
    <text evidence="3">The sequence shown here is derived from an EMBL/GenBank/DDBJ whole genome shotgun (WGS) entry which is preliminary data.</text>
</comment>
<organism evidence="3 4">
    <name type="scientific">Actinomadura barringtoniae</name>
    <dbReference type="NCBI Taxonomy" id="1427535"/>
    <lineage>
        <taxon>Bacteria</taxon>
        <taxon>Bacillati</taxon>
        <taxon>Actinomycetota</taxon>
        <taxon>Actinomycetes</taxon>
        <taxon>Streptosporangiales</taxon>
        <taxon>Thermomonosporaceae</taxon>
        <taxon>Actinomadura</taxon>
    </lineage>
</organism>
<gene>
    <name evidence="3" type="ORF">J4573_16955</name>
</gene>
<keyword evidence="4" id="KW-1185">Reference proteome</keyword>
<keyword evidence="1" id="KW-0812">Transmembrane</keyword>
<name>A0A939TA85_9ACTN</name>
<evidence type="ECO:0000313" key="3">
    <source>
        <dbReference type="EMBL" id="MBO2448795.1"/>
    </source>
</evidence>
<proteinExistence type="predicted"/>
<keyword evidence="1" id="KW-1133">Transmembrane helix</keyword>
<feature type="transmembrane region" description="Helical" evidence="1">
    <location>
        <begin position="140"/>
        <end position="160"/>
    </location>
</feature>
<dbReference type="RefSeq" id="WP_208256453.1">
    <property type="nucleotide sequence ID" value="NZ_JAGEOJ010000006.1"/>
</dbReference>
<dbReference type="PANTHER" id="PTHR40763:SF4">
    <property type="entry name" value="DUF1707 DOMAIN-CONTAINING PROTEIN"/>
    <property type="match status" value="1"/>
</dbReference>
<keyword evidence="1" id="KW-0472">Membrane</keyword>
<dbReference type="Pfam" id="PF08044">
    <property type="entry name" value="DUF1707"/>
    <property type="match status" value="1"/>
</dbReference>
<sequence>MSPDEIRIGDTERDAVTAALHDHFAEGRLTSSELDERLEATLTAKTTGDLRTIVRDLPGDSGLKPAHQPERGDHPLWGQHPYAAWQGPRHHMERRGHPVGPWGHHHLARGHRRGFPGFPIVLAVFLIVGFTAGFPTALFTVFQVALLIWIVKAIVLSARLRRSHHR</sequence>
<dbReference type="InterPro" id="IPR012551">
    <property type="entry name" value="DUF1707_SHOCT-like"/>
</dbReference>
<feature type="transmembrane region" description="Helical" evidence="1">
    <location>
        <begin position="115"/>
        <end position="134"/>
    </location>
</feature>
<feature type="domain" description="DUF1707" evidence="2">
    <location>
        <begin position="6"/>
        <end position="58"/>
    </location>
</feature>
<dbReference type="PANTHER" id="PTHR40763">
    <property type="entry name" value="MEMBRANE PROTEIN-RELATED"/>
    <property type="match status" value="1"/>
</dbReference>
<evidence type="ECO:0000259" key="2">
    <source>
        <dbReference type="Pfam" id="PF08044"/>
    </source>
</evidence>
<evidence type="ECO:0000256" key="1">
    <source>
        <dbReference type="SAM" id="Phobius"/>
    </source>
</evidence>
<evidence type="ECO:0000313" key="4">
    <source>
        <dbReference type="Proteomes" id="UP000669179"/>
    </source>
</evidence>
<accession>A0A939TA85</accession>